<dbReference type="Proteomes" id="UP000275846">
    <property type="component" value="Unassembled WGS sequence"/>
</dbReference>
<dbReference type="AlphaFoldDB" id="A0A183TSW9"/>
<evidence type="ECO:0000256" key="1">
    <source>
        <dbReference type="SAM" id="SignalP"/>
    </source>
</evidence>
<feature type="signal peptide" evidence="1">
    <location>
        <begin position="1"/>
        <end position="17"/>
    </location>
</feature>
<gene>
    <name evidence="2" type="ORF">SSLN_LOCUS19566</name>
</gene>
<evidence type="ECO:0000313" key="2">
    <source>
        <dbReference type="EMBL" id="VDM05952.1"/>
    </source>
</evidence>
<evidence type="ECO:0000313" key="4">
    <source>
        <dbReference type="WBParaSite" id="SSLN_0002029801-mRNA-1"/>
    </source>
</evidence>
<sequence>MAFLKLLTSALAALSETRFSEQGQLEEAERRDAGVAFAIRNDIVGRLPCLPQGINDRMMSLYLTLRGDQFANVISAYAPPMTSSDVAKDEFYEYSAHPAGNCAERGQVNSSW</sequence>
<keyword evidence="1" id="KW-0732">Signal</keyword>
<name>A0A183TSW9_SCHSO</name>
<dbReference type="WBParaSite" id="SSLN_0002029801-mRNA-1">
    <property type="protein sequence ID" value="SSLN_0002029801-mRNA-1"/>
    <property type="gene ID" value="SSLN_0002029801"/>
</dbReference>
<reference evidence="4" key="1">
    <citation type="submission" date="2016-06" db="UniProtKB">
        <authorList>
            <consortium name="WormBaseParasite"/>
        </authorList>
    </citation>
    <scope>IDENTIFICATION</scope>
</reference>
<proteinExistence type="predicted"/>
<organism evidence="4">
    <name type="scientific">Schistocephalus solidus</name>
    <name type="common">Tapeworm</name>
    <dbReference type="NCBI Taxonomy" id="70667"/>
    <lineage>
        <taxon>Eukaryota</taxon>
        <taxon>Metazoa</taxon>
        <taxon>Spiralia</taxon>
        <taxon>Lophotrochozoa</taxon>
        <taxon>Platyhelminthes</taxon>
        <taxon>Cestoda</taxon>
        <taxon>Eucestoda</taxon>
        <taxon>Diphyllobothriidea</taxon>
        <taxon>Diphyllobothriidae</taxon>
        <taxon>Schistocephalus</taxon>
    </lineage>
</organism>
<dbReference type="EMBL" id="UYSU01048107">
    <property type="protein sequence ID" value="VDM05952.1"/>
    <property type="molecule type" value="Genomic_DNA"/>
</dbReference>
<accession>A0A183TSW9</accession>
<protein>
    <submittedName>
        <fullName evidence="2 4">Uncharacterized protein</fullName>
    </submittedName>
</protein>
<evidence type="ECO:0000313" key="3">
    <source>
        <dbReference type="Proteomes" id="UP000275846"/>
    </source>
</evidence>
<reference evidence="2 3" key="2">
    <citation type="submission" date="2018-11" db="EMBL/GenBank/DDBJ databases">
        <authorList>
            <consortium name="Pathogen Informatics"/>
        </authorList>
    </citation>
    <scope>NUCLEOTIDE SEQUENCE [LARGE SCALE GENOMIC DNA]</scope>
    <source>
        <strain evidence="2 3">NST_G2</strain>
    </source>
</reference>
<keyword evidence="3" id="KW-1185">Reference proteome</keyword>
<feature type="chain" id="PRO_5043141642" evidence="1">
    <location>
        <begin position="18"/>
        <end position="112"/>
    </location>
</feature>